<dbReference type="RefSeq" id="WP_290399911.1">
    <property type="nucleotide sequence ID" value="NZ_JAUHLN010000002.1"/>
</dbReference>
<protein>
    <recommendedName>
        <fullName evidence="3">Spo0E like sporulation regulatory protein</fullName>
    </recommendedName>
</protein>
<evidence type="ECO:0008006" key="3">
    <source>
        <dbReference type="Google" id="ProtNLM"/>
    </source>
</evidence>
<comment type="caution">
    <text evidence="1">The sequence shown here is derived from an EMBL/GenBank/DDBJ whole genome shotgun (WGS) entry which is preliminary data.</text>
</comment>
<name>A0ABT8E7C7_9BACL</name>
<dbReference type="Proteomes" id="UP001168694">
    <property type="component" value="Unassembled WGS sequence"/>
</dbReference>
<keyword evidence="2" id="KW-1185">Reference proteome</keyword>
<accession>A0ABT8E7C7</accession>
<proteinExistence type="predicted"/>
<sequence length="60" mass="7251">MEEWQRNKKINELLLKIRGNAQKEEIAGYVVRAMRECGYSNQNIHQVLKHVYRQFDHIHS</sequence>
<dbReference type="EMBL" id="JAUHLN010000002">
    <property type="protein sequence ID" value="MDN4073814.1"/>
    <property type="molecule type" value="Genomic_DNA"/>
</dbReference>
<evidence type="ECO:0000313" key="1">
    <source>
        <dbReference type="EMBL" id="MDN4073814.1"/>
    </source>
</evidence>
<evidence type="ECO:0000313" key="2">
    <source>
        <dbReference type="Proteomes" id="UP001168694"/>
    </source>
</evidence>
<reference evidence="1" key="1">
    <citation type="submission" date="2023-06" db="EMBL/GenBank/DDBJ databases">
        <title>Draft Genome Sequences of Representative Paenibacillus Polymyxa, Bacillus cereus, Fictibacillus sp., and Brevibacillus agri Strains Isolated from Amazonian Dark Earth.</title>
        <authorList>
            <person name="Pellegrinetti T.A."/>
            <person name="Cunha I.C.M."/>
            <person name="Chaves M.G."/>
            <person name="Freitas A.S."/>
            <person name="Silva A.V.R."/>
            <person name="Tsai S.M."/>
            <person name="Mendes L.W."/>
        </authorList>
    </citation>
    <scope>NUCLEOTIDE SEQUENCE</scope>
    <source>
        <strain evidence="1">CENA-BCM004</strain>
    </source>
</reference>
<organism evidence="1 2">
    <name type="scientific">Fictibacillus terranigra</name>
    <dbReference type="NCBI Taxonomy" id="3058424"/>
    <lineage>
        <taxon>Bacteria</taxon>
        <taxon>Bacillati</taxon>
        <taxon>Bacillota</taxon>
        <taxon>Bacilli</taxon>
        <taxon>Bacillales</taxon>
        <taxon>Fictibacillaceae</taxon>
        <taxon>Fictibacillus</taxon>
    </lineage>
</organism>
<gene>
    <name evidence="1" type="ORF">QYF49_12450</name>
</gene>